<dbReference type="STRING" id="1088818.A0A2I0AUX7"/>
<dbReference type="Gene3D" id="1.20.920.10">
    <property type="entry name" value="Bromodomain-like"/>
    <property type="match status" value="1"/>
</dbReference>
<keyword evidence="1 2" id="KW-0103">Bromodomain</keyword>
<feature type="region of interest" description="Disordered" evidence="3">
    <location>
        <begin position="511"/>
        <end position="545"/>
    </location>
</feature>
<dbReference type="PROSITE" id="PS00633">
    <property type="entry name" value="BROMODOMAIN_1"/>
    <property type="match status" value="1"/>
</dbReference>
<feature type="compositionally biased region" description="Basic and acidic residues" evidence="3">
    <location>
        <begin position="349"/>
        <end position="359"/>
    </location>
</feature>
<feature type="domain" description="Bromo" evidence="4">
    <location>
        <begin position="241"/>
        <end position="314"/>
    </location>
</feature>
<keyword evidence="6" id="KW-1185">Reference proteome</keyword>
<dbReference type="PANTHER" id="PTHR47809:SF2">
    <property type="entry name" value="DNA-BINDING BROMODOMAIN-CONTAINING PROTEIN"/>
    <property type="match status" value="1"/>
</dbReference>
<feature type="region of interest" description="Disordered" evidence="3">
    <location>
        <begin position="98"/>
        <end position="121"/>
    </location>
</feature>
<organism evidence="5 6">
    <name type="scientific">Apostasia shenzhenica</name>
    <dbReference type="NCBI Taxonomy" id="1088818"/>
    <lineage>
        <taxon>Eukaryota</taxon>
        <taxon>Viridiplantae</taxon>
        <taxon>Streptophyta</taxon>
        <taxon>Embryophyta</taxon>
        <taxon>Tracheophyta</taxon>
        <taxon>Spermatophyta</taxon>
        <taxon>Magnoliopsida</taxon>
        <taxon>Liliopsida</taxon>
        <taxon>Asparagales</taxon>
        <taxon>Orchidaceae</taxon>
        <taxon>Apostasioideae</taxon>
        <taxon>Apostasia</taxon>
    </lineage>
</organism>
<evidence type="ECO:0000256" key="1">
    <source>
        <dbReference type="ARBA" id="ARBA00023117"/>
    </source>
</evidence>
<evidence type="ECO:0000256" key="3">
    <source>
        <dbReference type="SAM" id="MobiDB-lite"/>
    </source>
</evidence>
<evidence type="ECO:0000313" key="6">
    <source>
        <dbReference type="Proteomes" id="UP000236161"/>
    </source>
</evidence>
<dbReference type="SUPFAM" id="SSF47370">
    <property type="entry name" value="Bromodomain"/>
    <property type="match status" value="1"/>
</dbReference>
<dbReference type="AlphaFoldDB" id="A0A2I0AUX7"/>
<dbReference type="Proteomes" id="UP000236161">
    <property type="component" value="Unassembled WGS sequence"/>
</dbReference>
<feature type="compositionally biased region" description="Basic residues" evidence="3">
    <location>
        <begin position="360"/>
        <end position="372"/>
    </location>
</feature>
<dbReference type="OrthoDB" id="21449at2759"/>
<accession>A0A2I0AUX7</accession>
<feature type="region of interest" description="Disordered" evidence="3">
    <location>
        <begin position="344"/>
        <end position="372"/>
    </location>
</feature>
<dbReference type="InterPro" id="IPR018359">
    <property type="entry name" value="Bromodomain_CS"/>
</dbReference>
<reference evidence="5 6" key="1">
    <citation type="journal article" date="2017" name="Nature">
        <title>The Apostasia genome and the evolution of orchids.</title>
        <authorList>
            <person name="Zhang G.Q."/>
            <person name="Liu K.W."/>
            <person name="Li Z."/>
            <person name="Lohaus R."/>
            <person name="Hsiao Y.Y."/>
            <person name="Niu S.C."/>
            <person name="Wang J.Y."/>
            <person name="Lin Y.C."/>
            <person name="Xu Q."/>
            <person name="Chen L.J."/>
            <person name="Yoshida K."/>
            <person name="Fujiwara S."/>
            <person name="Wang Z.W."/>
            <person name="Zhang Y.Q."/>
            <person name="Mitsuda N."/>
            <person name="Wang M."/>
            <person name="Liu G.H."/>
            <person name="Pecoraro L."/>
            <person name="Huang H.X."/>
            <person name="Xiao X.J."/>
            <person name="Lin M."/>
            <person name="Wu X.Y."/>
            <person name="Wu W.L."/>
            <person name="Chen Y.Y."/>
            <person name="Chang S.B."/>
            <person name="Sakamoto S."/>
            <person name="Ohme-Takagi M."/>
            <person name="Yagi M."/>
            <person name="Zeng S.J."/>
            <person name="Shen C.Y."/>
            <person name="Yeh C.M."/>
            <person name="Luo Y.B."/>
            <person name="Tsai W.C."/>
            <person name="Van de Peer Y."/>
            <person name="Liu Z.J."/>
        </authorList>
    </citation>
    <scope>NUCLEOTIDE SEQUENCE [LARGE SCALE GENOMIC DNA]</scope>
    <source>
        <strain evidence="6">cv. Shenzhen</strain>
        <tissue evidence="5">Stem</tissue>
    </source>
</reference>
<evidence type="ECO:0000256" key="2">
    <source>
        <dbReference type="PROSITE-ProRule" id="PRU00035"/>
    </source>
</evidence>
<dbReference type="SMART" id="SM00297">
    <property type="entry name" value="BROMO"/>
    <property type="match status" value="1"/>
</dbReference>
<dbReference type="InterPro" id="IPR036427">
    <property type="entry name" value="Bromodomain-like_sf"/>
</dbReference>
<dbReference type="PRINTS" id="PR00503">
    <property type="entry name" value="BROMODOMAIN"/>
</dbReference>
<dbReference type="EMBL" id="KZ451950">
    <property type="protein sequence ID" value="PKA59353.1"/>
    <property type="molecule type" value="Genomic_DNA"/>
</dbReference>
<name>A0A2I0AUX7_9ASPA</name>
<feature type="compositionally biased region" description="Basic residues" evidence="3">
    <location>
        <begin position="1"/>
        <end position="18"/>
    </location>
</feature>
<evidence type="ECO:0000313" key="5">
    <source>
        <dbReference type="EMBL" id="PKA59353.1"/>
    </source>
</evidence>
<dbReference type="InterPro" id="IPR001487">
    <property type="entry name" value="Bromodomain"/>
</dbReference>
<proteinExistence type="predicted"/>
<evidence type="ECO:0000259" key="4">
    <source>
        <dbReference type="PROSITE" id="PS50014"/>
    </source>
</evidence>
<dbReference type="Pfam" id="PF00439">
    <property type="entry name" value="Bromodomain"/>
    <property type="match status" value="1"/>
</dbReference>
<dbReference type="PANTHER" id="PTHR47809">
    <property type="entry name" value="DNA-BINDING BROMODOMAIN-CONTAINING PROTEIN"/>
    <property type="match status" value="1"/>
</dbReference>
<feature type="compositionally biased region" description="Polar residues" evidence="3">
    <location>
        <begin position="98"/>
        <end position="109"/>
    </location>
</feature>
<feature type="region of interest" description="Disordered" evidence="3">
    <location>
        <begin position="411"/>
        <end position="445"/>
    </location>
</feature>
<dbReference type="PROSITE" id="PS50014">
    <property type="entry name" value="BROMODOMAIN_2"/>
    <property type="match status" value="1"/>
</dbReference>
<sequence length="598" mass="66286">MKRKRGSRGGLKKGKKNDRHMVDNRQTLPLSLEGEDSIDQTHEPRVNIELDVKQPSARDNQMAKASVNDVDVSHIKSSTKVGHSRVKVKLKSSRLLESYQSSPDVQTLSGHAPSDTDKSNPQLVMEVNEATNGKEDAMYLSDGQTLQSMVPENLKRKPGSIKIKSSRCLGLSGDFIKQKGDQGIPAERSITISDDEKKLNISYPSSLLQIDPKLQRKLPQKGSSCNKKELSAALSVISKVMKMDAAEPFNAPVNPVALGIPDYFDIIDTPMDFGTICHNLELGIKYKKSEDVYRDVQFIWDNCYKYNNKGDYILDLMKRVKKNFMKYWAAAGLHTDMSSAATASTQVEDDVRHNQDKSNSKAKSKQKRRRHGIDKHKSNCLCAVCVVRRRRKEREECAVFKSQMMVNNASSFGEPKLEGSSPADNNGSEDAASSLYHSHNTGGQLDEEGAKVETAETLQLTGSEELQKPDAKGVEMELCPKASNDEACLEMSDEDGALHESDQHLCDQEVHQTNSTQHSGKKDGDDDDIRVSSQPGQELKLAENPPLQENKSVLWLCSSLFPGTQRSVWNGPHSLSRRHPLAHAHNPILGAISTIAKT</sequence>
<protein>
    <submittedName>
        <fullName evidence="5">Transcription factor GTE6</fullName>
    </submittedName>
</protein>
<gene>
    <name evidence="5" type="primary">GTE6</name>
    <name evidence="5" type="ORF">AXF42_Ash001447</name>
</gene>
<feature type="region of interest" description="Disordered" evidence="3">
    <location>
        <begin position="1"/>
        <end position="46"/>
    </location>
</feature>